<protein>
    <submittedName>
        <fullName evidence="4">Peptidase G1 family protein</fullName>
    </submittedName>
</protein>
<accession>A0A014NAJ8</accession>
<evidence type="ECO:0000256" key="3">
    <source>
        <dbReference type="SAM" id="SignalP"/>
    </source>
</evidence>
<dbReference type="OrthoDB" id="2862635at2759"/>
<name>A0A014NAJ8_9HYPO</name>
<feature type="compositionally biased region" description="Polar residues" evidence="2">
    <location>
        <begin position="37"/>
        <end position="50"/>
    </location>
</feature>
<proteinExistence type="predicted"/>
<dbReference type="EMBL" id="JELW01000032">
    <property type="protein sequence ID" value="EXU97886.1"/>
    <property type="molecule type" value="Genomic_DNA"/>
</dbReference>
<feature type="region of interest" description="Disordered" evidence="2">
    <location>
        <begin position="20"/>
        <end position="50"/>
    </location>
</feature>
<feature type="active site" description="Proton acceptor" evidence="1">
    <location>
        <position position="182"/>
    </location>
</feature>
<evidence type="ECO:0000313" key="5">
    <source>
        <dbReference type="Proteomes" id="UP000030151"/>
    </source>
</evidence>
<organism evidence="4 5">
    <name type="scientific">Metarhizium robertsii</name>
    <dbReference type="NCBI Taxonomy" id="568076"/>
    <lineage>
        <taxon>Eukaryota</taxon>
        <taxon>Fungi</taxon>
        <taxon>Dikarya</taxon>
        <taxon>Ascomycota</taxon>
        <taxon>Pezizomycotina</taxon>
        <taxon>Sordariomycetes</taxon>
        <taxon>Hypocreomycetidae</taxon>
        <taxon>Hypocreales</taxon>
        <taxon>Clavicipitaceae</taxon>
        <taxon>Metarhizium</taxon>
    </lineage>
</organism>
<dbReference type="Pfam" id="PF01828">
    <property type="entry name" value="Peptidase_A4"/>
    <property type="match status" value="1"/>
</dbReference>
<dbReference type="InterPro" id="IPR000250">
    <property type="entry name" value="Peptidase_G1"/>
</dbReference>
<dbReference type="PRINTS" id="PR00977">
    <property type="entry name" value="SCYTLDPTASE"/>
</dbReference>
<evidence type="ECO:0000256" key="2">
    <source>
        <dbReference type="SAM" id="MobiDB-lite"/>
    </source>
</evidence>
<reference evidence="4 5" key="1">
    <citation type="submission" date="2014-02" db="EMBL/GenBank/DDBJ databases">
        <title>The genome sequence of the entomopathogenic fungus Metarhizium robertsii ARSEF 2575.</title>
        <authorList>
            <person name="Giuliano Garisto Donzelli B."/>
            <person name="Roe B.A."/>
            <person name="Macmil S.L."/>
            <person name="Krasnoff S.B."/>
            <person name="Gibson D.M."/>
        </authorList>
    </citation>
    <scope>NUCLEOTIDE SEQUENCE [LARGE SCALE GENOMIC DNA]</scope>
    <source>
        <strain evidence="4 5">ARSEF 2575</strain>
    </source>
</reference>
<dbReference type="PANTHER" id="PTHR37536:SF1">
    <property type="entry name" value="ASPERGILLOPEPSIN, PUTAITVE (AFU_ORTHOLOGUE AFUA_7G01200)"/>
    <property type="match status" value="1"/>
</dbReference>
<feature type="chain" id="PRO_5001472744" evidence="3">
    <location>
        <begin position="17"/>
        <end position="248"/>
    </location>
</feature>
<keyword evidence="3" id="KW-0732">Signal</keyword>
<dbReference type="Gene3D" id="2.60.120.700">
    <property type="entry name" value="Peptidase G1"/>
    <property type="match status" value="1"/>
</dbReference>
<dbReference type="eggNOG" id="ENOG502RJF6">
    <property type="taxonomic scope" value="Eukaryota"/>
</dbReference>
<gene>
    <name evidence="4" type="ORF">X797_009075</name>
</gene>
<dbReference type="Proteomes" id="UP000030151">
    <property type="component" value="Unassembled WGS sequence"/>
</dbReference>
<dbReference type="InterPro" id="IPR013320">
    <property type="entry name" value="ConA-like_dom_sf"/>
</dbReference>
<dbReference type="GO" id="GO:0006508">
    <property type="term" value="P:proteolysis"/>
    <property type="evidence" value="ECO:0007669"/>
    <property type="project" value="InterPro"/>
</dbReference>
<dbReference type="AlphaFoldDB" id="A0A014NAJ8"/>
<feature type="signal peptide" evidence="3">
    <location>
        <begin position="1"/>
        <end position="16"/>
    </location>
</feature>
<comment type="caution">
    <text evidence="4">The sequence shown here is derived from an EMBL/GenBank/DDBJ whole genome shotgun (WGS) entry which is preliminary data.</text>
</comment>
<sequence length="248" mass="25813">MKYTTVFALLAASAAALPGRPLKNNRGSTKRALGHQSVPNQRNTTHPQYSGNWAGAVQSGQSFTHVEGVITVPQVSGAEGAAASAWVGIDGDACQQALLQTGVSFYANGAFDAWYEWIPDASSDFDDFQLSVGDQIKMVIDATGVTTGVATLENLTTGQKVTHTYDSSPSSLCQNSAEWIVEAFMEGGSQVVLADFGQVTFTGASATDSDGTVDGTDATIVNMQDQTGNTVTDCAASGSRVSCTYTGN</sequence>
<dbReference type="PANTHER" id="PTHR37536">
    <property type="entry name" value="PUTATIVE (AFU_ORTHOLOGUE AFUA_3G02970)-RELATED"/>
    <property type="match status" value="1"/>
</dbReference>
<evidence type="ECO:0000256" key="1">
    <source>
        <dbReference type="PIRSR" id="PIRSR600250-50"/>
    </source>
</evidence>
<dbReference type="GO" id="GO:0070007">
    <property type="term" value="F:glutamic-type endopeptidase activity"/>
    <property type="evidence" value="ECO:0007669"/>
    <property type="project" value="InterPro"/>
</dbReference>
<dbReference type="InterPro" id="IPR038656">
    <property type="entry name" value="Peptidase_G1_sf"/>
</dbReference>
<dbReference type="HOGENOM" id="CLU_066466_1_0_1"/>
<dbReference type="SUPFAM" id="SSF49899">
    <property type="entry name" value="Concanavalin A-like lectins/glucanases"/>
    <property type="match status" value="1"/>
</dbReference>
<evidence type="ECO:0000313" key="4">
    <source>
        <dbReference type="EMBL" id="EXU97886.1"/>
    </source>
</evidence>
<dbReference type="CDD" id="cd13426">
    <property type="entry name" value="Peptidase_G1"/>
    <property type="match status" value="1"/>
</dbReference>